<sequence length="132" mass="15369">MSYQDCKVKRPEKNRDDLVSDGKAQDEGAETGETFTRSLGEEGKDDDERDPERETETEIEGRHRVKCRERRSRLEMVESKEKKGSVVNESRMEDQFKDLLHEEEELGYENIQGREKGIMDVWILKSVDNCGV</sequence>
<reference evidence="2" key="1">
    <citation type="submission" date="2022-06" db="EMBL/GenBank/DDBJ databases">
        <authorList>
            <consortium name="SYNGENTA / RWTH Aachen University"/>
        </authorList>
    </citation>
    <scope>NUCLEOTIDE SEQUENCE</scope>
</reference>
<evidence type="ECO:0000313" key="3">
    <source>
        <dbReference type="Proteomes" id="UP001153365"/>
    </source>
</evidence>
<feature type="region of interest" description="Disordered" evidence="1">
    <location>
        <begin position="1"/>
        <end position="62"/>
    </location>
</feature>
<feature type="compositionally biased region" description="Basic and acidic residues" evidence="1">
    <location>
        <begin position="1"/>
        <end position="26"/>
    </location>
</feature>
<dbReference type="AlphaFoldDB" id="A0AAV0AMA5"/>
<protein>
    <submittedName>
        <fullName evidence="2">Uncharacterized protein</fullName>
    </submittedName>
</protein>
<gene>
    <name evidence="2" type="ORF">PPACK8108_LOCUS3972</name>
</gene>
<comment type="caution">
    <text evidence="2">The sequence shown here is derived from an EMBL/GenBank/DDBJ whole genome shotgun (WGS) entry which is preliminary data.</text>
</comment>
<feature type="compositionally biased region" description="Basic and acidic residues" evidence="1">
    <location>
        <begin position="50"/>
        <end position="62"/>
    </location>
</feature>
<keyword evidence="3" id="KW-1185">Reference proteome</keyword>
<proteinExistence type="predicted"/>
<dbReference type="EMBL" id="CALTRL010000706">
    <property type="protein sequence ID" value="CAH7669362.1"/>
    <property type="molecule type" value="Genomic_DNA"/>
</dbReference>
<accession>A0AAV0AMA5</accession>
<evidence type="ECO:0000313" key="2">
    <source>
        <dbReference type="EMBL" id="CAH7669362.1"/>
    </source>
</evidence>
<name>A0AAV0AMA5_PHAPC</name>
<evidence type="ECO:0000256" key="1">
    <source>
        <dbReference type="SAM" id="MobiDB-lite"/>
    </source>
</evidence>
<dbReference type="Proteomes" id="UP001153365">
    <property type="component" value="Unassembled WGS sequence"/>
</dbReference>
<organism evidence="2 3">
    <name type="scientific">Phakopsora pachyrhizi</name>
    <name type="common">Asian soybean rust disease fungus</name>
    <dbReference type="NCBI Taxonomy" id="170000"/>
    <lineage>
        <taxon>Eukaryota</taxon>
        <taxon>Fungi</taxon>
        <taxon>Dikarya</taxon>
        <taxon>Basidiomycota</taxon>
        <taxon>Pucciniomycotina</taxon>
        <taxon>Pucciniomycetes</taxon>
        <taxon>Pucciniales</taxon>
        <taxon>Phakopsoraceae</taxon>
        <taxon>Phakopsora</taxon>
    </lineage>
</organism>